<dbReference type="AlphaFoldDB" id="A0A6H2HCW4"/>
<reference evidence="3 4" key="1">
    <citation type="submission" date="2020-04" db="EMBL/GenBank/DDBJ databases">
        <title>Complete genome of a Psychrophilic, Marine, Gas Vacuolate Bacterium Polaromonas vacuolata KCTC 22033T.</title>
        <authorList>
            <person name="Hwang K."/>
            <person name="Kim K.M."/>
        </authorList>
    </citation>
    <scope>NUCLEOTIDE SEQUENCE [LARGE SCALE GENOMIC DNA]</scope>
    <source>
        <strain evidence="3 4">KCTC 22033</strain>
    </source>
</reference>
<protein>
    <submittedName>
        <fullName evidence="3">Inner membrane protein YqaA</fullName>
    </submittedName>
</protein>
<proteinExistence type="predicted"/>
<accession>A0A6H2HCW4</accession>
<dbReference type="InterPro" id="IPR051311">
    <property type="entry name" value="DedA_domain"/>
</dbReference>
<dbReference type="RefSeq" id="WP_168923884.1">
    <property type="nucleotide sequence ID" value="NZ_CP051461.1"/>
</dbReference>
<dbReference type="Pfam" id="PF09335">
    <property type="entry name" value="VTT_dom"/>
    <property type="match status" value="1"/>
</dbReference>
<dbReference type="Proteomes" id="UP000502041">
    <property type="component" value="Chromosome"/>
</dbReference>
<evidence type="ECO:0000313" key="3">
    <source>
        <dbReference type="EMBL" id="QJC57715.1"/>
    </source>
</evidence>
<organism evidence="3 4">
    <name type="scientific">Polaromonas vacuolata</name>
    <dbReference type="NCBI Taxonomy" id="37448"/>
    <lineage>
        <taxon>Bacteria</taxon>
        <taxon>Pseudomonadati</taxon>
        <taxon>Pseudomonadota</taxon>
        <taxon>Betaproteobacteria</taxon>
        <taxon>Burkholderiales</taxon>
        <taxon>Comamonadaceae</taxon>
        <taxon>Polaromonas</taxon>
    </lineage>
</organism>
<feature type="transmembrane region" description="Helical" evidence="1">
    <location>
        <begin position="12"/>
        <end position="32"/>
    </location>
</feature>
<evidence type="ECO:0000313" key="4">
    <source>
        <dbReference type="Proteomes" id="UP000502041"/>
    </source>
</evidence>
<feature type="domain" description="VTT" evidence="2">
    <location>
        <begin position="52"/>
        <end position="144"/>
    </location>
</feature>
<feature type="transmembrane region" description="Helical" evidence="1">
    <location>
        <begin position="52"/>
        <end position="73"/>
    </location>
</feature>
<dbReference type="EMBL" id="CP051461">
    <property type="protein sequence ID" value="QJC57715.1"/>
    <property type="molecule type" value="Genomic_DNA"/>
</dbReference>
<keyword evidence="1" id="KW-0812">Transmembrane</keyword>
<sequence>MQAWTQHLLDILSLPEYGLSTVFLISFISATLLPMGSEPAVLGLIKLNPSLFWPTILVATAGNTLGGAVDWWMGYGANKVMNKYQDSRSHGWAARWLEKLGPKACLLAWLPIVGDPLCAVAGWLKLPFWPCLAYMCVGKFLRYLSMTGGLVWLFPSFFAAGFSMH</sequence>
<dbReference type="InterPro" id="IPR032816">
    <property type="entry name" value="VTT_dom"/>
</dbReference>
<keyword evidence="1" id="KW-1133">Transmembrane helix</keyword>
<feature type="transmembrane region" description="Helical" evidence="1">
    <location>
        <begin position="143"/>
        <end position="162"/>
    </location>
</feature>
<keyword evidence="4" id="KW-1185">Reference proteome</keyword>
<evidence type="ECO:0000256" key="1">
    <source>
        <dbReference type="SAM" id="Phobius"/>
    </source>
</evidence>
<dbReference type="KEGG" id="pvac:HC248_03045"/>
<name>A0A6H2HCW4_9BURK</name>
<dbReference type="PANTHER" id="PTHR42709:SF4">
    <property type="entry name" value="INNER MEMBRANE PROTEIN YQAA"/>
    <property type="match status" value="1"/>
</dbReference>
<gene>
    <name evidence="3" type="primary">yqaA</name>
    <name evidence="3" type="ORF">HC248_03045</name>
</gene>
<dbReference type="PANTHER" id="PTHR42709">
    <property type="entry name" value="ALKALINE PHOSPHATASE LIKE PROTEIN"/>
    <property type="match status" value="1"/>
</dbReference>
<evidence type="ECO:0000259" key="2">
    <source>
        <dbReference type="Pfam" id="PF09335"/>
    </source>
</evidence>
<keyword evidence="1" id="KW-0472">Membrane</keyword>